<accession>A0A6M9PWH0</accession>
<dbReference type="InterPro" id="IPR050289">
    <property type="entry name" value="TorD/DmsD_chaperones"/>
</dbReference>
<evidence type="ECO:0000256" key="1">
    <source>
        <dbReference type="ARBA" id="ARBA00023186"/>
    </source>
</evidence>
<feature type="region of interest" description="Disordered" evidence="2">
    <location>
        <begin position="1"/>
        <end position="20"/>
    </location>
</feature>
<protein>
    <submittedName>
        <fullName evidence="3">Cytoplasmic chaperone TorD family protein</fullName>
    </submittedName>
</protein>
<evidence type="ECO:0000313" key="3">
    <source>
        <dbReference type="EMBL" id="QKM65059.1"/>
    </source>
</evidence>
<dbReference type="Gene3D" id="1.10.3480.10">
    <property type="entry name" value="TorD-like"/>
    <property type="match status" value="1"/>
</dbReference>
<dbReference type="Proteomes" id="UP000503312">
    <property type="component" value="Chromosome"/>
</dbReference>
<sequence>MTDQGTQKTDKPSATEVGDVGLPEDLARADLYGLIARFFHLPPDQEFLDQIAATGDQQGASDDAPLARAWLDLVEVAKNNPAKAWHDEFDLNFISVGKPNVVLNGSFYMAGHLNERPLVNIRKALEGFGLEAAEEVTETEDHISSLCEVMRYLIAGDDVEVSNLTNQRVFFNEHIRPWYEELCDAIQDLPEMHLYHPVAVLTREFLDIEGQSFDMI</sequence>
<dbReference type="PANTHER" id="PTHR34227:SF1">
    <property type="entry name" value="DIMETHYL SULFOXIDE REDUCTASE CHAPERONE-RELATED"/>
    <property type="match status" value="1"/>
</dbReference>
<dbReference type="SUPFAM" id="SSF89155">
    <property type="entry name" value="TorD-like"/>
    <property type="match status" value="1"/>
</dbReference>
<dbReference type="Pfam" id="PF02613">
    <property type="entry name" value="Nitrate_red_del"/>
    <property type="match status" value="1"/>
</dbReference>
<evidence type="ECO:0000313" key="4">
    <source>
        <dbReference type="Proteomes" id="UP000503312"/>
    </source>
</evidence>
<proteinExistence type="predicted"/>
<dbReference type="EMBL" id="CP028942">
    <property type="protein sequence ID" value="QKM65059.1"/>
    <property type="molecule type" value="Genomic_DNA"/>
</dbReference>
<keyword evidence="4" id="KW-1185">Reference proteome</keyword>
<reference evidence="3 4" key="1">
    <citation type="submission" date="2018-04" db="EMBL/GenBank/DDBJ databases">
        <title>Polynucleobacter sp. UH21B genome.</title>
        <authorList>
            <person name="Hahn M.W."/>
        </authorList>
    </citation>
    <scope>NUCLEOTIDE SEQUENCE [LARGE SCALE GENOMIC DNA]</scope>
    <source>
        <strain evidence="3 4">MWH-UH21B</strain>
    </source>
</reference>
<dbReference type="AlphaFoldDB" id="A0A6M9PWH0"/>
<gene>
    <name evidence="3" type="ORF">DCO17_07325</name>
</gene>
<name>A0A6M9PWH0_9BURK</name>
<dbReference type="RefSeq" id="WP_173956101.1">
    <property type="nucleotide sequence ID" value="NZ_CP028942.1"/>
</dbReference>
<dbReference type="InterPro" id="IPR020945">
    <property type="entry name" value="DMSO/NO3_reduct_chaperone"/>
</dbReference>
<organism evidence="3 4">
    <name type="scientific">Polynucleobacter tropicus</name>
    <dbReference type="NCBI Taxonomy" id="1743174"/>
    <lineage>
        <taxon>Bacteria</taxon>
        <taxon>Pseudomonadati</taxon>
        <taxon>Pseudomonadota</taxon>
        <taxon>Betaproteobacteria</taxon>
        <taxon>Burkholderiales</taxon>
        <taxon>Burkholderiaceae</taxon>
        <taxon>Polynucleobacter</taxon>
    </lineage>
</organism>
<dbReference type="PANTHER" id="PTHR34227">
    <property type="entry name" value="CHAPERONE PROTEIN YCDY"/>
    <property type="match status" value="1"/>
</dbReference>
<dbReference type="InterPro" id="IPR036411">
    <property type="entry name" value="TorD-like_sf"/>
</dbReference>
<keyword evidence="1" id="KW-0143">Chaperone</keyword>
<dbReference type="KEGG" id="ptrp:DCO17_07325"/>
<evidence type="ECO:0000256" key="2">
    <source>
        <dbReference type="SAM" id="MobiDB-lite"/>
    </source>
</evidence>